<dbReference type="PROSITE" id="PS50014">
    <property type="entry name" value="BROMODOMAIN_2"/>
    <property type="match status" value="1"/>
</dbReference>
<dbReference type="SMART" id="SM00490">
    <property type="entry name" value="HELICc"/>
    <property type="match status" value="1"/>
</dbReference>
<evidence type="ECO:0000256" key="7">
    <source>
        <dbReference type="ARBA" id="ARBA00023117"/>
    </source>
</evidence>
<comment type="caution">
    <text evidence="17">The sequence shown here is derived from an EMBL/GenBank/DDBJ whole genome shotgun (WGS) entry which is preliminary data.</text>
</comment>
<dbReference type="SMART" id="SM00487">
    <property type="entry name" value="DEXDc"/>
    <property type="match status" value="1"/>
</dbReference>
<dbReference type="SMART" id="SM01314">
    <property type="entry name" value="SnAC"/>
    <property type="match status" value="1"/>
</dbReference>
<dbReference type="Pfam" id="PF14619">
    <property type="entry name" value="SnAC"/>
    <property type="match status" value="1"/>
</dbReference>
<proteinExistence type="predicted"/>
<feature type="region of interest" description="Disordered" evidence="11">
    <location>
        <begin position="51"/>
        <end position="86"/>
    </location>
</feature>
<evidence type="ECO:0000256" key="6">
    <source>
        <dbReference type="ARBA" id="ARBA00023015"/>
    </source>
</evidence>
<dbReference type="PROSITE" id="PS00633">
    <property type="entry name" value="BROMODOMAIN_1"/>
    <property type="match status" value="1"/>
</dbReference>
<evidence type="ECO:0000259" key="15">
    <source>
        <dbReference type="PROSITE" id="PS51204"/>
    </source>
</evidence>
<dbReference type="GO" id="GO:0005694">
    <property type="term" value="C:chromosome"/>
    <property type="evidence" value="ECO:0007669"/>
    <property type="project" value="UniProtKB-ARBA"/>
</dbReference>
<dbReference type="InterPro" id="IPR014001">
    <property type="entry name" value="Helicase_ATP-bd"/>
</dbReference>
<dbReference type="SMART" id="SM00951">
    <property type="entry name" value="QLQ"/>
    <property type="match status" value="1"/>
</dbReference>
<dbReference type="GO" id="GO:0004386">
    <property type="term" value="F:helicase activity"/>
    <property type="evidence" value="ECO:0007669"/>
    <property type="project" value="UniProtKB-KW"/>
</dbReference>
<keyword evidence="4" id="KW-0347">Helicase</keyword>
<reference evidence="17 18" key="1">
    <citation type="submission" date="2016-07" db="EMBL/GenBank/DDBJ databases">
        <title>Pervasive Adenine N6-methylation of Active Genes in Fungi.</title>
        <authorList>
            <consortium name="DOE Joint Genome Institute"/>
            <person name="Mondo S.J."/>
            <person name="Dannebaum R.O."/>
            <person name="Kuo R.C."/>
            <person name="Labutti K."/>
            <person name="Haridas S."/>
            <person name="Kuo A."/>
            <person name="Salamov A."/>
            <person name="Ahrendt S.R."/>
            <person name="Lipzen A."/>
            <person name="Sullivan W."/>
            <person name="Andreopoulos W.B."/>
            <person name="Clum A."/>
            <person name="Lindquist E."/>
            <person name="Daum C."/>
            <person name="Ramamoorthy G.K."/>
            <person name="Gryganskyi A."/>
            <person name="Culley D."/>
            <person name="Magnuson J.K."/>
            <person name="James T.Y."/>
            <person name="O'Malley M.A."/>
            <person name="Stajich J.E."/>
            <person name="Spatafora J.W."/>
            <person name="Visel A."/>
            <person name="Grigoriev I.V."/>
        </authorList>
    </citation>
    <scope>NUCLEOTIDE SEQUENCE [LARGE SCALE GENOMIC DNA]</scope>
    <source>
        <strain evidence="17 18">NRRL 1336</strain>
    </source>
</reference>
<dbReference type="PANTHER" id="PTHR10799">
    <property type="entry name" value="SNF2/RAD54 HELICASE FAMILY"/>
    <property type="match status" value="1"/>
</dbReference>
<evidence type="ECO:0000256" key="3">
    <source>
        <dbReference type="ARBA" id="ARBA00022801"/>
    </source>
</evidence>
<dbReference type="Pfam" id="PF08880">
    <property type="entry name" value="QLQ"/>
    <property type="match status" value="1"/>
</dbReference>
<keyword evidence="3" id="KW-0378">Hydrolase</keyword>
<evidence type="ECO:0000313" key="17">
    <source>
        <dbReference type="EMBL" id="ORZ21663.1"/>
    </source>
</evidence>
<evidence type="ECO:0000256" key="5">
    <source>
        <dbReference type="ARBA" id="ARBA00022840"/>
    </source>
</evidence>
<dbReference type="GO" id="GO:0005634">
    <property type="term" value="C:nucleus"/>
    <property type="evidence" value="ECO:0007669"/>
    <property type="project" value="UniProtKB-SubCell"/>
</dbReference>
<dbReference type="Gene3D" id="1.20.920.10">
    <property type="entry name" value="Bromodomain-like"/>
    <property type="match status" value="1"/>
</dbReference>
<dbReference type="STRING" id="90262.A0A1X2IUM0"/>
<dbReference type="InterPro" id="IPR000330">
    <property type="entry name" value="SNF2_N"/>
</dbReference>
<dbReference type="SMART" id="SM00297">
    <property type="entry name" value="BROMO"/>
    <property type="match status" value="1"/>
</dbReference>
<keyword evidence="5" id="KW-0067">ATP-binding</keyword>
<dbReference type="PROSITE" id="PS51194">
    <property type="entry name" value="HELICASE_CTER"/>
    <property type="match status" value="1"/>
</dbReference>
<dbReference type="Proteomes" id="UP000193560">
    <property type="component" value="Unassembled WGS sequence"/>
</dbReference>
<feature type="domain" description="Helicase C-terminal" evidence="14">
    <location>
        <begin position="802"/>
        <end position="963"/>
    </location>
</feature>
<dbReference type="FunFam" id="3.40.50.300:FF:000843">
    <property type="entry name" value="Chromatin structure-remodeling complex subunit snf21"/>
    <property type="match status" value="1"/>
</dbReference>
<gene>
    <name evidence="17" type="ORF">BCR42DRAFT_448478</name>
</gene>
<dbReference type="InterPro" id="IPR027417">
    <property type="entry name" value="P-loop_NTPase"/>
</dbReference>
<dbReference type="InterPro" id="IPR001650">
    <property type="entry name" value="Helicase_C-like"/>
</dbReference>
<keyword evidence="18" id="KW-1185">Reference proteome</keyword>
<dbReference type="InterPro" id="IPR014978">
    <property type="entry name" value="Gln-Leu-Gln_QLQ"/>
</dbReference>
<sequence>MISPMNEVPNNFNKHTLNSMMQRAKMLQQQGEKEDSNQELAHIMHTLRNIQHSSSRQAQPMAMDPSEVPPNTGNKDESTSKASFTTTQLTTLRHQILAFKLISKNMPLPPYLQQALLSPSQQSLSSVATPANERSVNATDMNSNIDGSKSGSGEPMQEDSSKEFNAYASPYTLIHRSTHSSSNRLRPHHQRLLVPSITPFGMDSYSIITERERRIQSRIKYRLGELEKLPSNLIDHGSQNMWSVQQEDPHHGSAKLRAVIELKSLRLLSKQKKLREQVIHAINPSTTLSTSADRLAYRRMKKQTLREARMTEKIERQQRLNREHREKQKHMDYLQSICDHGRTLVMGHYEHKAKQSKLGRAVLQYHLYIEKEEQKKIERISKERIQALKNDDEEAYMKLIDEAKDTRLTQLLKQTGEFLGSLTLAVVDQQNDPVHTHDLQDDMDHDDTPVEGKDDYYQVTHRIKEAVTQPSILIGGKLKEYQIKGLQWMVSLYNNHLNGILADEMGLGKTIQTLSLITYLIEHKRQLGPFLIIVPLSTLPNWVLEFEKWAPSISKIVYKGNPQSRRPLQASIKHGDFQVLLTTFDYIIKDRPILCKVKWTYMIIDEGHRMKNANSKLTSVLRQYYSTRYRLILTGTPLQNNLPELWALLNFILPKIFKSVKSFEEWFNTPFSNQGVQDRVGLNEEEQLLIIKRLHKVLRPFLLRRLKRDVESELPDKVERVIKCKLSPLQSKIYSQMKKHGILFTGDIEKGSKKGVKGLNNTLMQLRKICNHPFVFEQVENAINPLRRSNELLFRVSGKFELLDRMLPKLERTGHRVLIFFQMTQIMSIMEDFLAYRGFNYLRLDGSTKADDRSMMLKQFNAPGSPYSVFLLSTRAGGLGLNLQSADTVIIFDSDWNPHQDLQAQDRAHRIGQTKEVRIFRLVSANSVEENILARANYKLDIDGKVIQAGKFDNRSTEEDREAFLRTLLEDKNDDQSSDDEDDVIDDEELNQILLRKDEELEVFAKVDAEKEKEDMEWWRRIGGRGNKVERLIQDAELPEIYQRDDYVPRNDDDDNEYGRGQRVREEVRYDYGGTDDELSDLLLDDDEMDENEGIQKGPRRPKVRAKSNGDTSNSRRSGGRKREASSDSDGPRKKIGKMKQVDGQPPKRGRRSTHNDIDGPDTVSPRVRKQMTDIFEQVYNAAMEAREDDEDTYRELSDLFMTLVSKSDYPTYYTMIKNPISMEIIEKRIHSPYYRTIQQFRNDFVLMYENARTFNEEGSFVYEDANTLQSIVEAKLDELCPDGVMPTSTFANRI</sequence>
<dbReference type="GO" id="GO:0016787">
    <property type="term" value="F:hydrolase activity"/>
    <property type="evidence" value="ECO:0007669"/>
    <property type="project" value="UniProtKB-KW"/>
</dbReference>
<protein>
    <submittedName>
        <fullName evidence="17">SNF2 family N-terminal domain-domain-containing protein</fullName>
    </submittedName>
</protein>
<evidence type="ECO:0000259" key="16">
    <source>
        <dbReference type="PROSITE" id="PS51666"/>
    </source>
</evidence>
<evidence type="ECO:0000256" key="1">
    <source>
        <dbReference type="ARBA" id="ARBA00004123"/>
    </source>
</evidence>
<evidence type="ECO:0000259" key="14">
    <source>
        <dbReference type="PROSITE" id="PS51194"/>
    </source>
</evidence>
<keyword evidence="2" id="KW-0547">Nucleotide-binding</keyword>
<dbReference type="SUPFAM" id="SSF47370">
    <property type="entry name" value="Bromodomain"/>
    <property type="match status" value="1"/>
</dbReference>
<dbReference type="SUPFAM" id="SSF52540">
    <property type="entry name" value="P-loop containing nucleoside triphosphate hydrolases"/>
    <property type="match status" value="2"/>
</dbReference>
<dbReference type="InterPro" id="IPR014012">
    <property type="entry name" value="HSA_dom"/>
</dbReference>
<feature type="compositionally biased region" description="Basic and acidic residues" evidence="11">
    <location>
        <begin position="1121"/>
        <end position="1133"/>
    </location>
</feature>
<dbReference type="InterPro" id="IPR038718">
    <property type="entry name" value="SNF2-like_sf"/>
</dbReference>
<feature type="compositionally biased region" description="Acidic residues" evidence="11">
    <location>
        <begin position="1074"/>
        <end position="1093"/>
    </location>
</feature>
<feature type="domain" description="QLQ" evidence="16">
    <location>
        <begin position="83"/>
        <end position="118"/>
    </location>
</feature>
<evidence type="ECO:0000256" key="11">
    <source>
        <dbReference type="SAM" id="MobiDB-lite"/>
    </source>
</evidence>
<dbReference type="Gene3D" id="3.40.50.300">
    <property type="entry name" value="P-loop containing nucleotide triphosphate hydrolases"/>
    <property type="match status" value="1"/>
</dbReference>
<organism evidence="17 18">
    <name type="scientific">Absidia repens</name>
    <dbReference type="NCBI Taxonomy" id="90262"/>
    <lineage>
        <taxon>Eukaryota</taxon>
        <taxon>Fungi</taxon>
        <taxon>Fungi incertae sedis</taxon>
        <taxon>Mucoromycota</taxon>
        <taxon>Mucoromycotina</taxon>
        <taxon>Mucoromycetes</taxon>
        <taxon>Mucorales</taxon>
        <taxon>Cunninghamellaceae</taxon>
        <taxon>Absidia</taxon>
    </lineage>
</organism>
<comment type="subcellular location">
    <subcellularLocation>
        <location evidence="1">Nucleus</location>
    </subcellularLocation>
</comment>
<dbReference type="InterPro" id="IPR018359">
    <property type="entry name" value="Bromodomain_CS"/>
</dbReference>
<dbReference type="InterPro" id="IPR049730">
    <property type="entry name" value="SNF2/RAD54-like_C"/>
</dbReference>
<feature type="domain" description="Bromo" evidence="12">
    <location>
        <begin position="1193"/>
        <end position="1263"/>
    </location>
</feature>
<dbReference type="GO" id="GO:0005524">
    <property type="term" value="F:ATP binding"/>
    <property type="evidence" value="ECO:0007669"/>
    <property type="project" value="UniProtKB-KW"/>
</dbReference>
<keyword evidence="8" id="KW-0804">Transcription</keyword>
<feature type="domain" description="HSA" evidence="15">
    <location>
        <begin position="314"/>
        <end position="390"/>
    </location>
</feature>
<dbReference type="PROSITE" id="PS51192">
    <property type="entry name" value="HELICASE_ATP_BIND_1"/>
    <property type="match status" value="1"/>
</dbReference>
<dbReference type="OrthoDB" id="5857104at2759"/>
<dbReference type="PROSITE" id="PS51204">
    <property type="entry name" value="HSA"/>
    <property type="match status" value="1"/>
</dbReference>
<dbReference type="GO" id="GO:0006366">
    <property type="term" value="P:transcription by RNA polymerase II"/>
    <property type="evidence" value="ECO:0007669"/>
    <property type="project" value="UniProtKB-ARBA"/>
</dbReference>
<dbReference type="GO" id="GO:0006338">
    <property type="term" value="P:chromatin remodeling"/>
    <property type="evidence" value="ECO:0007669"/>
    <property type="project" value="UniProtKB-ARBA"/>
</dbReference>
<name>A0A1X2IUM0_9FUNG</name>
<dbReference type="Gene3D" id="3.40.50.10810">
    <property type="entry name" value="Tandem AAA-ATPase domain"/>
    <property type="match status" value="1"/>
</dbReference>
<evidence type="ECO:0000256" key="2">
    <source>
        <dbReference type="ARBA" id="ARBA00022741"/>
    </source>
</evidence>
<dbReference type="Gene3D" id="1.20.5.170">
    <property type="match status" value="1"/>
</dbReference>
<dbReference type="GO" id="GO:0006355">
    <property type="term" value="P:regulation of DNA-templated transcription"/>
    <property type="evidence" value="ECO:0007669"/>
    <property type="project" value="InterPro"/>
</dbReference>
<keyword evidence="6" id="KW-0805">Transcription regulation</keyword>
<keyword evidence="9" id="KW-0539">Nucleus</keyword>
<feature type="compositionally biased region" description="Basic and acidic residues" evidence="11">
    <location>
        <begin position="1043"/>
        <end position="1070"/>
    </location>
</feature>
<keyword evidence="7 10" id="KW-0103">Bromodomain</keyword>
<dbReference type="InterPro" id="IPR001487">
    <property type="entry name" value="Bromodomain"/>
</dbReference>
<evidence type="ECO:0000256" key="4">
    <source>
        <dbReference type="ARBA" id="ARBA00022806"/>
    </source>
</evidence>
<dbReference type="EMBL" id="MCGE01000005">
    <property type="protein sequence ID" value="ORZ21663.1"/>
    <property type="molecule type" value="Genomic_DNA"/>
</dbReference>
<dbReference type="PRINTS" id="PR00503">
    <property type="entry name" value="BROMODOMAIN"/>
</dbReference>
<dbReference type="CDD" id="cd18793">
    <property type="entry name" value="SF2_C_SNF"/>
    <property type="match status" value="1"/>
</dbReference>
<dbReference type="Pfam" id="PF07529">
    <property type="entry name" value="HSA"/>
    <property type="match status" value="1"/>
</dbReference>
<accession>A0A1X2IUM0</accession>
<dbReference type="GO" id="GO:1902494">
    <property type="term" value="C:catalytic complex"/>
    <property type="evidence" value="ECO:0007669"/>
    <property type="project" value="UniProtKB-ARBA"/>
</dbReference>
<dbReference type="GO" id="GO:0042393">
    <property type="term" value="F:histone binding"/>
    <property type="evidence" value="ECO:0007669"/>
    <property type="project" value="InterPro"/>
</dbReference>
<dbReference type="Pfam" id="PF00271">
    <property type="entry name" value="Helicase_C"/>
    <property type="match status" value="1"/>
</dbReference>
<dbReference type="SMART" id="SM00573">
    <property type="entry name" value="HSA"/>
    <property type="match status" value="1"/>
</dbReference>
<evidence type="ECO:0000256" key="8">
    <source>
        <dbReference type="ARBA" id="ARBA00023163"/>
    </source>
</evidence>
<feature type="region of interest" description="Disordered" evidence="11">
    <location>
        <begin position="1043"/>
        <end position="1168"/>
    </location>
</feature>
<feature type="region of interest" description="Disordered" evidence="11">
    <location>
        <begin position="123"/>
        <end position="161"/>
    </location>
</feature>
<dbReference type="InterPro" id="IPR036427">
    <property type="entry name" value="Bromodomain-like_sf"/>
</dbReference>
<dbReference type="PROSITE" id="PS51666">
    <property type="entry name" value="QLQ"/>
    <property type="match status" value="1"/>
</dbReference>
<feature type="compositionally biased region" description="Polar residues" evidence="11">
    <location>
        <begin position="127"/>
        <end position="151"/>
    </location>
</feature>
<evidence type="ECO:0000256" key="9">
    <source>
        <dbReference type="ARBA" id="ARBA00023242"/>
    </source>
</evidence>
<evidence type="ECO:0000256" key="10">
    <source>
        <dbReference type="PROSITE-ProRule" id="PRU00035"/>
    </source>
</evidence>
<dbReference type="InterPro" id="IPR029295">
    <property type="entry name" value="SnAC"/>
</dbReference>
<dbReference type="CDD" id="cd17996">
    <property type="entry name" value="DEXHc_SMARCA2_SMARCA4"/>
    <property type="match status" value="1"/>
</dbReference>
<evidence type="ECO:0000259" key="12">
    <source>
        <dbReference type="PROSITE" id="PS50014"/>
    </source>
</evidence>
<evidence type="ECO:0000313" key="18">
    <source>
        <dbReference type="Proteomes" id="UP000193560"/>
    </source>
</evidence>
<dbReference type="FunFam" id="3.40.50.10810:FF:000008">
    <property type="entry name" value="Chromatin structure-remodeling complex subunit snf21"/>
    <property type="match status" value="1"/>
</dbReference>
<evidence type="ECO:0000259" key="13">
    <source>
        <dbReference type="PROSITE" id="PS51192"/>
    </source>
</evidence>
<dbReference type="Pfam" id="PF00439">
    <property type="entry name" value="Bromodomain"/>
    <property type="match status" value="1"/>
</dbReference>
<feature type="domain" description="Helicase ATP-binding" evidence="13">
    <location>
        <begin position="490"/>
        <end position="655"/>
    </location>
</feature>
<dbReference type="Pfam" id="PF00176">
    <property type="entry name" value="SNF2-rel_dom"/>
    <property type="match status" value="1"/>
</dbReference>